<reference evidence="1" key="1">
    <citation type="submission" date="2021-06" db="EMBL/GenBank/DDBJ databases">
        <authorList>
            <person name="Kallberg Y."/>
            <person name="Tangrot J."/>
            <person name="Rosling A."/>
        </authorList>
    </citation>
    <scope>NUCLEOTIDE SEQUENCE</scope>
    <source>
        <strain evidence="1">CL356</strain>
    </source>
</reference>
<feature type="non-terminal residue" evidence="1">
    <location>
        <position position="159"/>
    </location>
</feature>
<keyword evidence="2" id="KW-1185">Reference proteome</keyword>
<accession>A0ACA9QCP1</accession>
<dbReference type="Proteomes" id="UP000789525">
    <property type="component" value="Unassembled WGS sequence"/>
</dbReference>
<proteinExistence type="predicted"/>
<protein>
    <submittedName>
        <fullName evidence="1">12783_t:CDS:1</fullName>
    </submittedName>
</protein>
<name>A0ACA9QCP1_9GLOM</name>
<comment type="caution">
    <text evidence="1">The sequence shown here is derived from an EMBL/GenBank/DDBJ whole genome shotgun (WGS) entry which is preliminary data.</text>
</comment>
<sequence>LYIGNQKTGSRKLSLSKEILRYYRPAGWRVYGTTRQSCWLQNVPNMLRRGEENIPSKRRIAGTEFHQSMYKKKENDSIGSSRDKSYWFTDGQPYANVGFRIDKFRYDINGTVVVDDDDDGEFTSVINVVKQRWGMLCMRDDVGVIFDWEKGRTLEDDGL</sequence>
<evidence type="ECO:0000313" key="1">
    <source>
        <dbReference type="EMBL" id="CAG8742932.1"/>
    </source>
</evidence>
<feature type="non-terminal residue" evidence="1">
    <location>
        <position position="1"/>
    </location>
</feature>
<dbReference type="EMBL" id="CAJVPT010048919">
    <property type="protein sequence ID" value="CAG8742932.1"/>
    <property type="molecule type" value="Genomic_DNA"/>
</dbReference>
<gene>
    <name evidence="1" type="ORF">ACOLOM_LOCUS12273</name>
</gene>
<evidence type="ECO:0000313" key="2">
    <source>
        <dbReference type="Proteomes" id="UP000789525"/>
    </source>
</evidence>
<organism evidence="1 2">
    <name type="scientific">Acaulospora colombiana</name>
    <dbReference type="NCBI Taxonomy" id="27376"/>
    <lineage>
        <taxon>Eukaryota</taxon>
        <taxon>Fungi</taxon>
        <taxon>Fungi incertae sedis</taxon>
        <taxon>Mucoromycota</taxon>
        <taxon>Glomeromycotina</taxon>
        <taxon>Glomeromycetes</taxon>
        <taxon>Diversisporales</taxon>
        <taxon>Acaulosporaceae</taxon>
        <taxon>Acaulospora</taxon>
    </lineage>
</organism>